<evidence type="ECO:0000256" key="5">
    <source>
        <dbReference type="ARBA" id="ARBA00023002"/>
    </source>
</evidence>
<dbReference type="Gene3D" id="3.20.20.70">
    <property type="entry name" value="Aldolase class I"/>
    <property type="match status" value="1"/>
</dbReference>
<dbReference type="PROSITE" id="PS01305">
    <property type="entry name" value="MOAA_NIFB_PQQE"/>
    <property type="match status" value="1"/>
</dbReference>
<evidence type="ECO:0000313" key="11">
    <source>
        <dbReference type="Proteomes" id="UP000477980"/>
    </source>
</evidence>
<keyword evidence="5" id="KW-0560">Oxidoreductase</keyword>
<dbReference type="EMBL" id="VZAH01000074">
    <property type="protein sequence ID" value="MQP14037.1"/>
    <property type="molecule type" value="Genomic_DNA"/>
</dbReference>
<protein>
    <submittedName>
        <fullName evidence="10">Radical SAM protein</fullName>
    </submittedName>
</protein>
<dbReference type="InterPro" id="IPR023885">
    <property type="entry name" value="4Fe4S-binding_SPASM_dom"/>
</dbReference>
<evidence type="ECO:0000256" key="2">
    <source>
        <dbReference type="ARBA" id="ARBA00022485"/>
    </source>
</evidence>
<dbReference type="Proteomes" id="UP000477980">
    <property type="component" value="Unassembled WGS sequence"/>
</dbReference>
<keyword evidence="7" id="KW-0411">Iron-sulfur</keyword>
<dbReference type="GO" id="GO:0046872">
    <property type="term" value="F:metal ion binding"/>
    <property type="evidence" value="ECO:0007669"/>
    <property type="project" value="UniProtKB-KW"/>
</dbReference>
<dbReference type="InterPro" id="IPR013785">
    <property type="entry name" value="Aldolase_TIM"/>
</dbReference>
<evidence type="ECO:0000313" key="10">
    <source>
        <dbReference type="EMBL" id="MQP14037.1"/>
    </source>
</evidence>
<gene>
    <name evidence="10" type="ORF">F7D25_06360</name>
</gene>
<evidence type="ECO:0000256" key="3">
    <source>
        <dbReference type="ARBA" id="ARBA00022691"/>
    </source>
</evidence>
<keyword evidence="2" id="KW-0004">4Fe-4S</keyword>
<comment type="caution">
    <text evidence="10">The sequence shown here is derived from an EMBL/GenBank/DDBJ whole genome shotgun (WGS) entry which is preliminary data.</text>
</comment>
<evidence type="ECO:0000259" key="9">
    <source>
        <dbReference type="PROSITE" id="PS51918"/>
    </source>
</evidence>
<dbReference type="InterPro" id="IPR058240">
    <property type="entry name" value="rSAM_sf"/>
</dbReference>
<dbReference type="InterPro" id="IPR007197">
    <property type="entry name" value="rSAM"/>
</dbReference>
<keyword evidence="4" id="KW-0479">Metal-binding</keyword>
<dbReference type="RefSeq" id="WP_153089795.1">
    <property type="nucleotide sequence ID" value="NZ_VZAH01000074.1"/>
</dbReference>
<evidence type="ECO:0000256" key="7">
    <source>
        <dbReference type="ARBA" id="ARBA00023014"/>
    </source>
</evidence>
<dbReference type="SUPFAM" id="SSF102114">
    <property type="entry name" value="Radical SAM enzymes"/>
    <property type="match status" value="1"/>
</dbReference>
<name>A0A6G1VKL2_9BACT</name>
<dbReference type="GO" id="GO:0051539">
    <property type="term" value="F:4 iron, 4 sulfur cluster binding"/>
    <property type="evidence" value="ECO:0007669"/>
    <property type="project" value="UniProtKB-KW"/>
</dbReference>
<dbReference type="CDD" id="cd01335">
    <property type="entry name" value="Radical_SAM"/>
    <property type="match status" value="1"/>
</dbReference>
<dbReference type="InterPro" id="IPR000385">
    <property type="entry name" value="MoaA_NifB_PqqE_Fe-S-bd_CS"/>
</dbReference>
<organism evidence="10 11">
    <name type="scientific">Segatella copri</name>
    <dbReference type="NCBI Taxonomy" id="165179"/>
    <lineage>
        <taxon>Bacteria</taxon>
        <taxon>Pseudomonadati</taxon>
        <taxon>Bacteroidota</taxon>
        <taxon>Bacteroidia</taxon>
        <taxon>Bacteroidales</taxon>
        <taxon>Prevotellaceae</taxon>
        <taxon>Segatella</taxon>
    </lineage>
</organism>
<reference evidence="10 11" key="1">
    <citation type="submission" date="2019-09" db="EMBL/GenBank/DDBJ databases">
        <title>Distinct polysaccharide growth profiles of human intestinal Prevotella copri isolates.</title>
        <authorList>
            <person name="Fehlner-Peach H."/>
            <person name="Magnabosco C."/>
            <person name="Raghavan V."/>
            <person name="Scher J.U."/>
            <person name="Tett A."/>
            <person name="Cox L.M."/>
            <person name="Gottsegen C."/>
            <person name="Watters A."/>
            <person name="Wiltshire- Gordon J.D."/>
            <person name="Segata N."/>
            <person name="Bonneau R."/>
            <person name="Littman D.R."/>
        </authorList>
    </citation>
    <scope>NUCLEOTIDE SEQUENCE [LARGE SCALE GENOMIC DNA]</scope>
    <source>
        <strain evidence="11">iAA917</strain>
    </source>
</reference>
<feature type="region of interest" description="Disordered" evidence="8">
    <location>
        <begin position="193"/>
        <end position="231"/>
    </location>
</feature>
<dbReference type="InterPro" id="IPR050377">
    <property type="entry name" value="Radical_SAM_PqqE_MftC-like"/>
</dbReference>
<dbReference type="PANTHER" id="PTHR11228">
    <property type="entry name" value="RADICAL SAM DOMAIN PROTEIN"/>
    <property type="match status" value="1"/>
</dbReference>
<sequence>MIDRCYIEIINTCNLNCHFCPKHTREKRQLNAEEFNLLTDKIRGKVCFLYFHLMGEPLLHPLLPQFITTAREKGFKTVLTSNGTLLHRAMELLDTLPHKIQLSLHSHESNAKGELSSYMDEVMTFSTQAAAKGTCMVLRLWNQGGRDKENEEVMRLIEKYVPKPWKERPDGFRLCDHLYLEFDRKFEWPNFENDIKKGDDNKNKDENRNKDEISKRKDKDEISERKDKNEGNGENREVFCKALLKQIGVLADGSLVPCCLDHNGDVILGNLLHQSLEEILSSPRAQAMIEGFKHHTATEALCQNCESALVRNSFRGKARN</sequence>
<accession>A0A6G1VKL2</accession>
<evidence type="ECO:0000256" key="4">
    <source>
        <dbReference type="ARBA" id="ARBA00022723"/>
    </source>
</evidence>
<dbReference type="CDD" id="cd21122">
    <property type="entry name" value="SPASM_rSAM"/>
    <property type="match status" value="1"/>
</dbReference>
<comment type="cofactor">
    <cofactor evidence="1">
        <name>[4Fe-4S] cluster</name>
        <dbReference type="ChEBI" id="CHEBI:49883"/>
    </cofactor>
</comment>
<keyword evidence="6" id="KW-0408">Iron</keyword>
<keyword evidence="3" id="KW-0949">S-adenosyl-L-methionine</keyword>
<feature type="domain" description="Radical SAM core" evidence="9">
    <location>
        <begin position="1"/>
        <end position="220"/>
    </location>
</feature>
<dbReference type="Pfam" id="PF13186">
    <property type="entry name" value="SPASM"/>
    <property type="match status" value="1"/>
</dbReference>
<dbReference type="AlphaFoldDB" id="A0A6G1VKL2"/>
<evidence type="ECO:0000256" key="1">
    <source>
        <dbReference type="ARBA" id="ARBA00001966"/>
    </source>
</evidence>
<dbReference type="GO" id="GO:0016491">
    <property type="term" value="F:oxidoreductase activity"/>
    <property type="evidence" value="ECO:0007669"/>
    <property type="project" value="UniProtKB-KW"/>
</dbReference>
<dbReference type="SFLD" id="SFLDS00029">
    <property type="entry name" value="Radical_SAM"/>
    <property type="match status" value="1"/>
</dbReference>
<dbReference type="PANTHER" id="PTHR11228:SF7">
    <property type="entry name" value="PQQA PEPTIDE CYCLASE"/>
    <property type="match status" value="1"/>
</dbReference>
<dbReference type="OrthoDB" id="9805809at2"/>
<evidence type="ECO:0000256" key="6">
    <source>
        <dbReference type="ARBA" id="ARBA00023004"/>
    </source>
</evidence>
<dbReference type="Pfam" id="PF04055">
    <property type="entry name" value="Radical_SAM"/>
    <property type="match status" value="1"/>
</dbReference>
<dbReference type="PROSITE" id="PS51918">
    <property type="entry name" value="RADICAL_SAM"/>
    <property type="match status" value="1"/>
</dbReference>
<dbReference type="SFLD" id="SFLDG01067">
    <property type="entry name" value="SPASM/twitch_domain_containing"/>
    <property type="match status" value="1"/>
</dbReference>
<evidence type="ECO:0000256" key="8">
    <source>
        <dbReference type="SAM" id="MobiDB-lite"/>
    </source>
</evidence>
<proteinExistence type="predicted"/>